<evidence type="ECO:0000313" key="1">
    <source>
        <dbReference type="EMBL" id="KAF3485116.1"/>
    </source>
</evidence>
<dbReference type="EMBL" id="QGKX02002183">
    <property type="protein sequence ID" value="KAF3485116.1"/>
    <property type="molecule type" value="Genomic_DNA"/>
</dbReference>
<comment type="caution">
    <text evidence="1">The sequence shown here is derived from an EMBL/GenBank/DDBJ whole genome shotgun (WGS) entry which is preliminary data.</text>
</comment>
<dbReference type="AlphaFoldDB" id="A0A8S9MPD3"/>
<organism evidence="1 2">
    <name type="scientific">Brassica cretica</name>
    <name type="common">Mustard</name>
    <dbReference type="NCBI Taxonomy" id="69181"/>
    <lineage>
        <taxon>Eukaryota</taxon>
        <taxon>Viridiplantae</taxon>
        <taxon>Streptophyta</taxon>
        <taxon>Embryophyta</taxon>
        <taxon>Tracheophyta</taxon>
        <taxon>Spermatophyta</taxon>
        <taxon>Magnoliopsida</taxon>
        <taxon>eudicotyledons</taxon>
        <taxon>Gunneridae</taxon>
        <taxon>Pentapetalae</taxon>
        <taxon>rosids</taxon>
        <taxon>malvids</taxon>
        <taxon>Brassicales</taxon>
        <taxon>Brassicaceae</taxon>
        <taxon>Brassiceae</taxon>
        <taxon>Brassica</taxon>
    </lineage>
</organism>
<sequence>MDIWSARTSGPLGHLICKDIWSARISGPLGRLVRWDIRPVGTSGPLGRLVRWDIWSVGTSGLLGYPADDESLALVEHLAVKGRLVRHSNTSGPKGHLRQRERWYIWR</sequence>
<name>A0A8S9MPD3_BRACR</name>
<reference evidence="1" key="1">
    <citation type="submission" date="2019-12" db="EMBL/GenBank/DDBJ databases">
        <title>Genome sequencing and annotation of Brassica cretica.</title>
        <authorList>
            <person name="Studholme D.J."/>
            <person name="Sarris P."/>
        </authorList>
    </citation>
    <scope>NUCLEOTIDE SEQUENCE</scope>
    <source>
        <strain evidence="1">PFS-109/04</strain>
        <tissue evidence="1">Leaf</tissue>
    </source>
</reference>
<protein>
    <submittedName>
        <fullName evidence="1">Uncharacterized protein</fullName>
    </submittedName>
</protein>
<evidence type="ECO:0000313" key="2">
    <source>
        <dbReference type="Proteomes" id="UP000712600"/>
    </source>
</evidence>
<gene>
    <name evidence="1" type="ORF">F2Q69_00057626</name>
</gene>
<accession>A0A8S9MPD3</accession>
<dbReference type="Proteomes" id="UP000712600">
    <property type="component" value="Unassembled WGS sequence"/>
</dbReference>
<proteinExistence type="predicted"/>